<dbReference type="RefSeq" id="WP_407339758.1">
    <property type="nucleotide sequence ID" value="NZ_CP136862.1"/>
</dbReference>
<name>A0ABZ0HTR0_9HYPH</name>
<dbReference type="EMBL" id="CP136862">
    <property type="protein sequence ID" value="WOJ90311.1"/>
    <property type="molecule type" value="Genomic_DNA"/>
</dbReference>
<protein>
    <submittedName>
        <fullName evidence="1">Uncharacterized protein</fullName>
    </submittedName>
</protein>
<reference evidence="1 2" key="1">
    <citation type="submission" date="2023-10" db="EMBL/GenBank/DDBJ databases">
        <title>Novel methanotroph of the genus Methylocapsa from a subarctic wetland.</title>
        <authorList>
            <person name="Belova S.E."/>
            <person name="Oshkin I.Y."/>
            <person name="Miroshnikov K."/>
            <person name="Dedysh S.N."/>
        </authorList>
    </citation>
    <scope>NUCLEOTIDE SEQUENCE [LARGE SCALE GENOMIC DNA]</scope>
    <source>
        <strain evidence="1 2">RX1</strain>
    </source>
</reference>
<keyword evidence="2" id="KW-1185">Reference proteome</keyword>
<sequence length="90" mass="10408">MIIEAISREEFDRYRPSRGSFPWFEERGWFRLATTLGILIFDAVDENWSYIVLLPDAEGRYRGGDRGANFESSEDAIAALRQSMRKQTNG</sequence>
<dbReference type="Proteomes" id="UP001626536">
    <property type="component" value="Chromosome"/>
</dbReference>
<evidence type="ECO:0000313" key="2">
    <source>
        <dbReference type="Proteomes" id="UP001626536"/>
    </source>
</evidence>
<proteinExistence type="predicted"/>
<evidence type="ECO:0000313" key="1">
    <source>
        <dbReference type="EMBL" id="WOJ90311.1"/>
    </source>
</evidence>
<gene>
    <name evidence="1" type="ORF">RZS28_03150</name>
</gene>
<organism evidence="1 2">
    <name type="scientific">Methylocapsa polymorpha</name>
    <dbReference type="NCBI Taxonomy" id="3080828"/>
    <lineage>
        <taxon>Bacteria</taxon>
        <taxon>Pseudomonadati</taxon>
        <taxon>Pseudomonadota</taxon>
        <taxon>Alphaproteobacteria</taxon>
        <taxon>Hyphomicrobiales</taxon>
        <taxon>Beijerinckiaceae</taxon>
        <taxon>Methylocapsa</taxon>
    </lineage>
</organism>
<accession>A0ABZ0HTR0</accession>